<accession>A0ABU2B8D8</accession>
<gene>
    <name evidence="2" type="ORF">J2S37_001409</name>
</gene>
<dbReference type="EMBL" id="JAVDYF010000001">
    <property type="protein sequence ID" value="MDR7354871.1"/>
    <property type="molecule type" value="Genomic_DNA"/>
</dbReference>
<evidence type="ECO:0000256" key="1">
    <source>
        <dbReference type="SAM" id="MobiDB-lite"/>
    </source>
</evidence>
<keyword evidence="3" id="KW-1185">Reference proteome</keyword>
<sequence>MTSNTSAPAHALRASLNPNHTNPLRPRTPSKLDQFHSQGQNPNPQKPKGRVSPKTQHAAPIGNPPKHEKNPANPKNKANKSIPSERMTSNTSAPAHALRASLNPNHTNPLRPRTPSKLDQFHSQGQNSAHQKPKGRVRGWIQRRWGVRTMSIFGGATRKIRAQRALPPCWKAQA</sequence>
<name>A0ABU2B8D8_9CORY</name>
<comment type="caution">
    <text evidence="2">The sequence shown here is derived from an EMBL/GenBank/DDBJ whole genome shotgun (WGS) entry which is preliminary data.</text>
</comment>
<reference evidence="2 3" key="1">
    <citation type="submission" date="2023-07" db="EMBL/GenBank/DDBJ databases">
        <title>Sequencing the genomes of 1000 actinobacteria strains.</title>
        <authorList>
            <person name="Klenk H.-P."/>
        </authorList>
    </citation>
    <scope>NUCLEOTIDE SEQUENCE [LARGE SCALE GENOMIC DNA]</scope>
    <source>
        <strain evidence="2 3">DSM 44508</strain>
    </source>
</reference>
<dbReference type="Proteomes" id="UP001183619">
    <property type="component" value="Unassembled WGS sequence"/>
</dbReference>
<protein>
    <submittedName>
        <fullName evidence="2">Uncharacterized protein</fullName>
    </submittedName>
</protein>
<organism evidence="2 3">
    <name type="scientific">Corynebacterium felinum</name>
    <dbReference type="NCBI Taxonomy" id="131318"/>
    <lineage>
        <taxon>Bacteria</taxon>
        <taxon>Bacillati</taxon>
        <taxon>Actinomycetota</taxon>
        <taxon>Actinomycetes</taxon>
        <taxon>Mycobacteriales</taxon>
        <taxon>Corynebacteriaceae</taxon>
        <taxon>Corynebacterium</taxon>
    </lineage>
</organism>
<feature type="compositionally biased region" description="Low complexity" evidence="1">
    <location>
        <begin position="71"/>
        <end position="80"/>
    </location>
</feature>
<evidence type="ECO:0000313" key="3">
    <source>
        <dbReference type="Proteomes" id="UP001183619"/>
    </source>
</evidence>
<feature type="compositionally biased region" description="Polar residues" evidence="1">
    <location>
        <begin position="121"/>
        <end position="130"/>
    </location>
</feature>
<evidence type="ECO:0000313" key="2">
    <source>
        <dbReference type="EMBL" id="MDR7354871.1"/>
    </source>
</evidence>
<feature type="region of interest" description="Disordered" evidence="1">
    <location>
        <begin position="1"/>
        <end position="137"/>
    </location>
</feature>
<proteinExistence type="predicted"/>